<dbReference type="Proteomes" id="UP001054837">
    <property type="component" value="Unassembled WGS sequence"/>
</dbReference>
<proteinExistence type="predicted"/>
<keyword evidence="3" id="KW-1185">Reference proteome</keyword>
<organism evidence="2 3">
    <name type="scientific">Caerostris darwini</name>
    <dbReference type="NCBI Taxonomy" id="1538125"/>
    <lineage>
        <taxon>Eukaryota</taxon>
        <taxon>Metazoa</taxon>
        <taxon>Ecdysozoa</taxon>
        <taxon>Arthropoda</taxon>
        <taxon>Chelicerata</taxon>
        <taxon>Arachnida</taxon>
        <taxon>Araneae</taxon>
        <taxon>Araneomorphae</taxon>
        <taxon>Entelegynae</taxon>
        <taxon>Araneoidea</taxon>
        <taxon>Araneidae</taxon>
        <taxon>Caerostris</taxon>
    </lineage>
</organism>
<dbReference type="AlphaFoldDB" id="A0AAV4PRR4"/>
<sequence>MKVYQLILYLNDVWVLKLQNNNESLNSLIWTFAPKHIHAGPKTIEIATFAVSIFNEGLIPILKILDVMGITIGPEANAFAARRDEARIERSGTRTSEASKEGRTARLHQRTSENEHFEVEEGFLYETGIAD</sequence>
<feature type="region of interest" description="Disordered" evidence="1">
    <location>
        <begin position="83"/>
        <end position="115"/>
    </location>
</feature>
<name>A0AAV4PRR4_9ARAC</name>
<reference evidence="2 3" key="1">
    <citation type="submission" date="2021-06" db="EMBL/GenBank/DDBJ databases">
        <title>Caerostris darwini draft genome.</title>
        <authorList>
            <person name="Kono N."/>
            <person name="Arakawa K."/>
        </authorList>
    </citation>
    <scope>NUCLEOTIDE SEQUENCE [LARGE SCALE GENOMIC DNA]</scope>
</reference>
<gene>
    <name evidence="2" type="ORF">CDAR_519051</name>
</gene>
<evidence type="ECO:0000313" key="2">
    <source>
        <dbReference type="EMBL" id="GIX99045.1"/>
    </source>
</evidence>
<dbReference type="EMBL" id="BPLQ01003263">
    <property type="protein sequence ID" value="GIX99045.1"/>
    <property type="molecule type" value="Genomic_DNA"/>
</dbReference>
<evidence type="ECO:0000313" key="3">
    <source>
        <dbReference type="Proteomes" id="UP001054837"/>
    </source>
</evidence>
<accession>A0AAV4PRR4</accession>
<evidence type="ECO:0000256" key="1">
    <source>
        <dbReference type="SAM" id="MobiDB-lite"/>
    </source>
</evidence>
<comment type="caution">
    <text evidence="2">The sequence shown here is derived from an EMBL/GenBank/DDBJ whole genome shotgun (WGS) entry which is preliminary data.</text>
</comment>
<protein>
    <submittedName>
        <fullName evidence="2">Uncharacterized protein</fullName>
    </submittedName>
</protein>